<dbReference type="AlphaFoldDB" id="A0A1B6CYS9"/>
<dbReference type="PANTHER" id="PTHR21096:SF0">
    <property type="entry name" value="PROTEIN FAM136A"/>
    <property type="match status" value="1"/>
</dbReference>
<evidence type="ECO:0000313" key="2">
    <source>
        <dbReference type="EMBL" id="JAS18607.1"/>
    </source>
</evidence>
<sequence>MLEQYRKKIEVSLKDAVEEIDRTSFRKKRIDMFKCSIKCCEDTSLTSEESQECLTNCSVHYQECMAHVQSEMNKLQNRMQRCIMQCNDDVSDNIGSNPTQLQMENYRNQFQSCAATCVNKYMGIIPEFVSRMKEVLSKDYIPRAVNNNS</sequence>
<dbReference type="GO" id="GO:0005737">
    <property type="term" value="C:cytoplasm"/>
    <property type="evidence" value="ECO:0007669"/>
    <property type="project" value="TreeGrafter"/>
</dbReference>
<gene>
    <name evidence="2" type="ORF">g.2263</name>
</gene>
<name>A0A1B6CYS9_9HEMI</name>
<evidence type="ECO:0008006" key="3">
    <source>
        <dbReference type="Google" id="ProtNLM"/>
    </source>
</evidence>
<accession>A0A1B6CYS9</accession>
<dbReference type="EMBL" id="GEDC01018691">
    <property type="protein sequence ID" value="JAS18607.1"/>
    <property type="molecule type" value="Transcribed_RNA"/>
</dbReference>
<comment type="similarity">
    <text evidence="1">Belongs to the FAM136 family.</text>
</comment>
<reference evidence="2" key="1">
    <citation type="submission" date="2015-12" db="EMBL/GenBank/DDBJ databases">
        <title>De novo transcriptome assembly of four potential Pierce s Disease insect vectors from Arizona vineyards.</title>
        <authorList>
            <person name="Tassone E.E."/>
        </authorList>
    </citation>
    <scope>NUCLEOTIDE SEQUENCE</scope>
</reference>
<dbReference type="InterPro" id="IPR008560">
    <property type="entry name" value="DUF842_euk"/>
</dbReference>
<dbReference type="Pfam" id="PF05811">
    <property type="entry name" value="DUF842"/>
    <property type="match status" value="1"/>
</dbReference>
<organism evidence="2">
    <name type="scientific">Clastoptera arizonana</name>
    <name type="common">Arizona spittle bug</name>
    <dbReference type="NCBI Taxonomy" id="38151"/>
    <lineage>
        <taxon>Eukaryota</taxon>
        <taxon>Metazoa</taxon>
        <taxon>Ecdysozoa</taxon>
        <taxon>Arthropoda</taxon>
        <taxon>Hexapoda</taxon>
        <taxon>Insecta</taxon>
        <taxon>Pterygota</taxon>
        <taxon>Neoptera</taxon>
        <taxon>Paraneoptera</taxon>
        <taxon>Hemiptera</taxon>
        <taxon>Auchenorrhyncha</taxon>
        <taxon>Cercopoidea</taxon>
        <taxon>Clastopteridae</taxon>
        <taxon>Clastoptera</taxon>
    </lineage>
</organism>
<evidence type="ECO:0000256" key="1">
    <source>
        <dbReference type="ARBA" id="ARBA00009952"/>
    </source>
</evidence>
<protein>
    <recommendedName>
        <fullName evidence="3">Protein FAM136A</fullName>
    </recommendedName>
</protein>
<proteinExistence type="inferred from homology"/>
<dbReference type="PANTHER" id="PTHR21096">
    <property type="entry name" value="PROTEIN FAM136A"/>
    <property type="match status" value="1"/>
</dbReference>